<reference evidence="16 17" key="1">
    <citation type="submission" date="2019-11" db="EMBL/GenBank/DDBJ databases">
        <authorList>
            <person name="Khan S.A."/>
            <person name="Jeon C.O."/>
            <person name="Chun B.H."/>
        </authorList>
    </citation>
    <scope>NUCLEOTIDE SEQUENCE [LARGE SCALE GENOMIC DNA]</scope>
    <source>
        <strain evidence="16 17">IMCC 1097</strain>
    </source>
</reference>
<dbReference type="SUPFAM" id="SSF56176">
    <property type="entry name" value="FAD-binding/transporter-associated domain-like"/>
    <property type="match status" value="1"/>
</dbReference>
<dbReference type="InterPro" id="IPR002550">
    <property type="entry name" value="CNNM"/>
</dbReference>
<dbReference type="EMBL" id="CP045871">
    <property type="protein sequence ID" value="QGG80791.1"/>
    <property type="molecule type" value="Genomic_DNA"/>
</dbReference>
<dbReference type="InterPro" id="IPR046342">
    <property type="entry name" value="CBS_dom_sf"/>
</dbReference>
<feature type="transmembrane region" description="Helical" evidence="13">
    <location>
        <begin position="64"/>
        <end position="87"/>
    </location>
</feature>
<sequence>MPPVTESDLYLLGVLLGLLVLSAFFSSSETGMMSLNRLTLNHNARIGNKSARRVKALLDRPDRLIGVILIGNNFVNILASAIATVLATHYFGEAGIAAATLGLTLLVLIFAEVTPKTLAVLHPERIAYPASWLLTPLLKLLYPLVWVVNAISNGLLRLFGVDTSTDGDQRLSRDELKTVVWESGHGIPKRRAMVTRILDLEEVAVEDIMVTRGEMFALDLDEPMDEILDDIRSSNHTRLPVHQGDANNILGILHLRSISRLLSADGDSAMTKERLHELLDEPYFIPEGTPLHTQLFNFQKHRERMALVVDEYGDLEGLVTIDDILEEIVGDYTTDHAQSASTDLYPQDDGSWLIDAATYVRDINKELTWTLPTDGPKTLNGLIVEALEMIPDHAVSLVIAGYRMEVLSIRDQRIRTARIWPAKKVEQDLQ</sequence>
<dbReference type="SMART" id="SM01091">
    <property type="entry name" value="CorC_HlyC"/>
    <property type="match status" value="1"/>
</dbReference>
<keyword evidence="7 11" id="KW-0129">CBS domain</keyword>
<dbReference type="InterPro" id="IPR016169">
    <property type="entry name" value="FAD-bd_PCMH_sub2"/>
</dbReference>
<dbReference type="SMART" id="SM00116">
    <property type="entry name" value="CBS"/>
    <property type="match status" value="2"/>
</dbReference>
<feature type="transmembrane region" description="Helical" evidence="13">
    <location>
        <begin position="94"/>
        <end position="114"/>
    </location>
</feature>
<dbReference type="Pfam" id="PF03471">
    <property type="entry name" value="CorC_HlyC"/>
    <property type="match status" value="1"/>
</dbReference>
<comment type="subcellular location">
    <subcellularLocation>
        <location evidence="1">Cell membrane</location>
        <topology evidence="1">Multi-pass membrane protein</topology>
    </subcellularLocation>
</comment>
<accession>A0A5Q2QEK8</accession>
<dbReference type="KEGG" id="llp:GH975_09510"/>
<evidence type="ECO:0000259" key="15">
    <source>
        <dbReference type="PROSITE" id="PS51846"/>
    </source>
</evidence>
<evidence type="ECO:0000256" key="5">
    <source>
        <dbReference type="ARBA" id="ARBA00022737"/>
    </source>
</evidence>
<dbReference type="GO" id="GO:0005886">
    <property type="term" value="C:plasma membrane"/>
    <property type="evidence" value="ECO:0007669"/>
    <property type="project" value="UniProtKB-SubCell"/>
</dbReference>
<name>A0A5Q2QEK8_9GAMM</name>
<evidence type="ECO:0000256" key="6">
    <source>
        <dbReference type="ARBA" id="ARBA00022989"/>
    </source>
</evidence>
<dbReference type="PROSITE" id="PS51846">
    <property type="entry name" value="CNNM"/>
    <property type="match status" value="1"/>
</dbReference>
<dbReference type="PANTHER" id="PTHR22777">
    <property type="entry name" value="HEMOLYSIN-RELATED"/>
    <property type="match status" value="1"/>
</dbReference>
<evidence type="ECO:0000256" key="12">
    <source>
        <dbReference type="PROSITE-ProRule" id="PRU01193"/>
    </source>
</evidence>
<evidence type="ECO:0000256" key="13">
    <source>
        <dbReference type="SAM" id="Phobius"/>
    </source>
</evidence>
<dbReference type="CDD" id="cd04590">
    <property type="entry name" value="CBS_pair_CorC_HlyC_assoc"/>
    <property type="match status" value="1"/>
</dbReference>
<dbReference type="RefSeq" id="WP_153714295.1">
    <property type="nucleotide sequence ID" value="NZ_CP045871.1"/>
</dbReference>
<dbReference type="SUPFAM" id="SSF54631">
    <property type="entry name" value="CBS-domain pair"/>
    <property type="match status" value="1"/>
</dbReference>
<evidence type="ECO:0000256" key="9">
    <source>
        <dbReference type="ARBA" id="ARBA00037273"/>
    </source>
</evidence>
<dbReference type="GO" id="GO:0050660">
    <property type="term" value="F:flavin adenine dinucleotide binding"/>
    <property type="evidence" value="ECO:0007669"/>
    <property type="project" value="InterPro"/>
</dbReference>
<keyword evidence="4 12" id="KW-0812">Transmembrane</keyword>
<evidence type="ECO:0000256" key="7">
    <source>
        <dbReference type="ARBA" id="ARBA00023122"/>
    </source>
</evidence>
<dbReference type="OrthoDB" id="9797674at2"/>
<dbReference type="FunFam" id="3.10.580.10:FF:000002">
    <property type="entry name" value="Magnesium/cobalt efflux protein CorC"/>
    <property type="match status" value="1"/>
</dbReference>
<protein>
    <recommendedName>
        <fullName evidence="10">Magnesium and cobalt efflux protein CorC</fullName>
    </recommendedName>
</protein>
<comment type="similarity">
    <text evidence="2">Belongs to the UPF0053 family.</text>
</comment>
<evidence type="ECO:0000256" key="8">
    <source>
        <dbReference type="ARBA" id="ARBA00023136"/>
    </source>
</evidence>
<gene>
    <name evidence="16" type="ORF">GH975_09510</name>
</gene>
<dbReference type="InterPro" id="IPR005170">
    <property type="entry name" value="Transptr-assoc_dom"/>
</dbReference>
<dbReference type="AlphaFoldDB" id="A0A5Q2QEK8"/>
<evidence type="ECO:0000259" key="14">
    <source>
        <dbReference type="PROSITE" id="PS51371"/>
    </source>
</evidence>
<proteinExistence type="inferred from homology"/>
<comment type="function">
    <text evidence="9">Plays a role in the transport of magnesium and cobalt ions.</text>
</comment>
<dbReference type="PROSITE" id="PS51371">
    <property type="entry name" value="CBS"/>
    <property type="match status" value="2"/>
</dbReference>
<evidence type="ECO:0000256" key="1">
    <source>
        <dbReference type="ARBA" id="ARBA00004651"/>
    </source>
</evidence>
<evidence type="ECO:0000313" key="16">
    <source>
        <dbReference type="EMBL" id="QGG80791.1"/>
    </source>
</evidence>
<dbReference type="InterPro" id="IPR000644">
    <property type="entry name" value="CBS_dom"/>
</dbReference>
<evidence type="ECO:0000256" key="4">
    <source>
        <dbReference type="ARBA" id="ARBA00022692"/>
    </source>
</evidence>
<feature type="transmembrane region" description="Helical" evidence="13">
    <location>
        <begin position="126"/>
        <end position="148"/>
    </location>
</feature>
<feature type="domain" description="CBS" evidence="14">
    <location>
        <begin position="209"/>
        <end position="268"/>
    </location>
</feature>
<dbReference type="Pfam" id="PF00571">
    <property type="entry name" value="CBS"/>
    <property type="match status" value="2"/>
</dbReference>
<organism evidence="16 17">
    <name type="scientific">Litorivicinus lipolyticus</name>
    <dbReference type="NCBI Taxonomy" id="418701"/>
    <lineage>
        <taxon>Bacteria</taxon>
        <taxon>Pseudomonadati</taxon>
        <taxon>Pseudomonadota</taxon>
        <taxon>Gammaproteobacteria</taxon>
        <taxon>Oceanospirillales</taxon>
        <taxon>Litorivicinaceae</taxon>
        <taxon>Litorivicinus</taxon>
    </lineage>
</organism>
<dbReference type="InterPro" id="IPR044751">
    <property type="entry name" value="Ion_transp-like_CBS"/>
</dbReference>
<feature type="transmembrane region" description="Helical" evidence="13">
    <location>
        <begin position="9"/>
        <end position="27"/>
    </location>
</feature>
<dbReference type="Gene3D" id="3.10.580.10">
    <property type="entry name" value="CBS-domain"/>
    <property type="match status" value="1"/>
</dbReference>
<dbReference type="InterPro" id="IPR036318">
    <property type="entry name" value="FAD-bd_PCMH-like_sf"/>
</dbReference>
<dbReference type="Gene3D" id="3.30.465.10">
    <property type="match status" value="1"/>
</dbReference>
<feature type="domain" description="CNNM transmembrane" evidence="15">
    <location>
        <begin position="4"/>
        <end position="193"/>
    </location>
</feature>
<dbReference type="PANTHER" id="PTHR22777:SF32">
    <property type="entry name" value="UPF0053 INNER MEMBRANE PROTEIN YFJD"/>
    <property type="match status" value="1"/>
</dbReference>
<keyword evidence="17" id="KW-1185">Reference proteome</keyword>
<evidence type="ECO:0000256" key="10">
    <source>
        <dbReference type="ARBA" id="ARBA00040729"/>
    </source>
</evidence>
<evidence type="ECO:0000256" key="3">
    <source>
        <dbReference type="ARBA" id="ARBA00022475"/>
    </source>
</evidence>
<keyword evidence="5" id="KW-0677">Repeat</keyword>
<evidence type="ECO:0000313" key="17">
    <source>
        <dbReference type="Proteomes" id="UP000388235"/>
    </source>
</evidence>
<keyword evidence="6 12" id="KW-1133">Transmembrane helix</keyword>
<keyword evidence="3" id="KW-1003">Cell membrane</keyword>
<dbReference type="Pfam" id="PF01595">
    <property type="entry name" value="CNNM"/>
    <property type="match status" value="1"/>
</dbReference>
<evidence type="ECO:0000256" key="2">
    <source>
        <dbReference type="ARBA" id="ARBA00006337"/>
    </source>
</evidence>
<evidence type="ECO:0000256" key="11">
    <source>
        <dbReference type="PROSITE-ProRule" id="PRU00703"/>
    </source>
</evidence>
<dbReference type="Proteomes" id="UP000388235">
    <property type="component" value="Chromosome"/>
</dbReference>
<feature type="domain" description="CBS" evidence="14">
    <location>
        <begin position="270"/>
        <end position="334"/>
    </location>
</feature>
<keyword evidence="8 12" id="KW-0472">Membrane</keyword>